<name>C5FX30_ARTOC</name>
<dbReference type="HOGENOM" id="CLU_2222632_0_0_1"/>
<dbReference type="Proteomes" id="UP000002035">
    <property type="component" value="Unassembled WGS sequence"/>
</dbReference>
<reference evidence="2" key="1">
    <citation type="journal article" date="2012" name="MBio">
        <title>Comparative genome analysis of Trichophyton rubrum and related dermatophytes reveals candidate genes involved in infection.</title>
        <authorList>
            <person name="Martinez D.A."/>
            <person name="Oliver B.G."/>
            <person name="Graeser Y."/>
            <person name="Goldberg J.M."/>
            <person name="Li W."/>
            <person name="Martinez-Rossi N.M."/>
            <person name="Monod M."/>
            <person name="Shelest E."/>
            <person name="Barton R.C."/>
            <person name="Birch E."/>
            <person name="Brakhage A.A."/>
            <person name="Chen Z."/>
            <person name="Gurr S.J."/>
            <person name="Heiman D."/>
            <person name="Heitman J."/>
            <person name="Kosti I."/>
            <person name="Rossi A."/>
            <person name="Saif S."/>
            <person name="Samalova M."/>
            <person name="Saunders C.W."/>
            <person name="Shea T."/>
            <person name="Summerbell R.C."/>
            <person name="Xu J."/>
            <person name="Young S."/>
            <person name="Zeng Q."/>
            <person name="Birren B.W."/>
            <person name="Cuomo C.A."/>
            <person name="White T.C."/>
        </authorList>
    </citation>
    <scope>NUCLEOTIDE SEQUENCE [LARGE SCALE GENOMIC DNA]</scope>
    <source>
        <strain evidence="2">ATCC MYA-4605 / CBS 113480</strain>
    </source>
</reference>
<organism evidence="1 2">
    <name type="scientific">Arthroderma otae (strain ATCC MYA-4605 / CBS 113480)</name>
    <name type="common">Microsporum canis</name>
    <dbReference type="NCBI Taxonomy" id="554155"/>
    <lineage>
        <taxon>Eukaryota</taxon>
        <taxon>Fungi</taxon>
        <taxon>Dikarya</taxon>
        <taxon>Ascomycota</taxon>
        <taxon>Pezizomycotina</taxon>
        <taxon>Eurotiomycetes</taxon>
        <taxon>Eurotiomycetidae</taxon>
        <taxon>Onygenales</taxon>
        <taxon>Arthrodermataceae</taxon>
        <taxon>Microsporum</taxon>
    </lineage>
</organism>
<protein>
    <submittedName>
        <fullName evidence="1">Uncharacterized protein</fullName>
    </submittedName>
</protein>
<proteinExistence type="predicted"/>
<gene>
    <name evidence="1" type="ORF">MCYG_07689</name>
</gene>
<dbReference type="RefSeq" id="XP_002843906.1">
    <property type="nucleotide sequence ID" value="XM_002843860.1"/>
</dbReference>
<dbReference type="GeneID" id="9228028"/>
<evidence type="ECO:0000313" key="1">
    <source>
        <dbReference type="EMBL" id="EEQ34870.1"/>
    </source>
</evidence>
<sequence>MPVCMEMPDGCLFSRGHGLDTGTEDGLAGKRRDVTHLGSLIYQVEGDGAERAAGIALLKLACLTLVGAADRPPRPSAAPEDETFSNALQTGCDTRAVINDTSGIWW</sequence>
<dbReference type="EMBL" id="DS995707">
    <property type="protein sequence ID" value="EEQ34870.1"/>
    <property type="molecule type" value="Genomic_DNA"/>
</dbReference>
<dbReference type="VEuPathDB" id="FungiDB:MCYG_07689"/>
<evidence type="ECO:0000313" key="2">
    <source>
        <dbReference type="Proteomes" id="UP000002035"/>
    </source>
</evidence>
<keyword evidence="2" id="KW-1185">Reference proteome</keyword>
<dbReference type="AlphaFoldDB" id="C5FX30"/>
<accession>C5FX30</accession>